<dbReference type="Pfam" id="PF03704">
    <property type="entry name" value="BTAD"/>
    <property type="match status" value="1"/>
</dbReference>
<feature type="DNA-binding region" description="OmpR/PhoB-type" evidence="5">
    <location>
        <begin position="1"/>
        <end position="104"/>
    </location>
</feature>
<comment type="similarity">
    <text evidence="1">Belongs to the AfsR/DnrI/RedD regulatory family.</text>
</comment>
<dbReference type="InterPro" id="IPR027417">
    <property type="entry name" value="P-loop_NTPase"/>
</dbReference>
<dbReference type="InterPro" id="IPR016032">
    <property type="entry name" value="Sig_transdc_resp-reg_C-effctor"/>
</dbReference>
<dbReference type="RefSeq" id="WP_345400258.1">
    <property type="nucleotide sequence ID" value="NZ_BAABHG010000011.1"/>
</dbReference>
<dbReference type="EMBL" id="JBHUKU010000021">
    <property type="protein sequence ID" value="MFD2463460.1"/>
    <property type="molecule type" value="Genomic_DNA"/>
</dbReference>
<evidence type="ECO:0000256" key="3">
    <source>
        <dbReference type="ARBA" id="ARBA00023125"/>
    </source>
</evidence>
<proteinExistence type="inferred from homology"/>
<dbReference type="InterPro" id="IPR001867">
    <property type="entry name" value="OmpR/PhoB-type_DNA-bd"/>
</dbReference>
<dbReference type="CDD" id="cd15831">
    <property type="entry name" value="BTAD"/>
    <property type="match status" value="1"/>
</dbReference>
<dbReference type="SMART" id="SM00862">
    <property type="entry name" value="Trans_reg_C"/>
    <property type="match status" value="1"/>
</dbReference>
<dbReference type="InterPro" id="IPR002182">
    <property type="entry name" value="NB-ARC"/>
</dbReference>
<protein>
    <submittedName>
        <fullName evidence="7">BTAD domain-containing putative transcriptional regulator</fullName>
    </submittedName>
</protein>
<evidence type="ECO:0000259" key="6">
    <source>
        <dbReference type="PROSITE" id="PS51755"/>
    </source>
</evidence>
<dbReference type="Proteomes" id="UP001597419">
    <property type="component" value="Unassembled WGS sequence"/>
</dbReference>
<evidence type="ECO:0000313" key="8">
    <source>
        <dbReference type="Proteomes" id="UP001597419"/>
    </source>
</evidence>
<name>A0ABW5GRH0_9PSEU</name>
<keyword evidence="3 5" id="KW-0238">DNA-binding</keyword>
<evidence type="ECO:0000313" key="7">
    <source>
        <dbReference type="EMBL" id="MFD2463460.1"/>
    </source>
</evidence>
<dbReference type="Gene3D" id="1.25.40.10">
    <property type="entry name" value="Tetratricopeptide repeat domain"/>
    <property type="match status" value="2"/>
</dbReference>
<keyword evidence="2" id="KW-0805">Transcription regulation</keyword>
<dbReference type="Pfam" id="PF00486">
    <property type="entry name" value="Trans_reg_C"/>
    <property type="match status" value="1"/>
</dbReference>
<sequence>MRGRQGGLRFQLLGPVVARADDVPINVGSPQQHAVLAMLSLREGRAVSMAELVDGLWGEEPPRTGHRTVLTYISRLRTVLEPGRCAGEGGDVLPSVPGGYALRAGDIEVDSVLFEREAADRSGGVRVVHDRLSGALARWRGGALAGVPGPWARRERDRLEEMRTTVREALLGYALDLGRHAQSVPELRAMVAEFPLRERLSELLMLALYRCGRQADALAVHRAARHALRTELGVEPSAALAELQRRILAADPGLLVSTVDIQSAVGAGTPPPVPPVRPLLQQLPADIADFTGRATTVEEIRAVLAGEGAGHGHAVTVCTVSGSAGVGKTTVAIHVAHLLGEAFPDGRLHVDLRTGSTPAEPAGVLADLLTALGTPSDRLPLGLAGRAALYRSLLADRRVLLVLDNARDAEQIRPLLPGTAGCAVLVTSRARDLALPGARCFDLGLPPESEALELLAAIVGAERVDAEPAAARSLVAACGRLPLAVRIAASRLVGRPGRSIASLDQRLRDEHARLDELRVGDLAVASAFRLAYEALTPETARAFRLLALSDAPDVTLPVAAALLDTDERAAEVLAETLVDAAMLESHAPGRYRFHDLLRLYARHRAEQAESPAEREAAVVRVAEMLIATVLRAARTVVPGESPRAWLRPVRHAGVAFAGTAEVRAWFGAEHALLTATMEQLLPSGPRALRTAVELLGVVGVSGHFMGLTHYLEISRIAGAAAERARALRDPEYRARALHIRAWLAFLAARHDLAEADLRLALACADEADDTLRRHMAGNLLALVLWATDRPEEAERAMRKAARFAGDEGNPDSPAAAARYVARLYTALSSREPDVTIMTPVMRAADATGANLTTVDGLQRLGRLLRSPGPDRARC</sequence>
<feature type="domain" description="OmpR/PhoB-type" evidence="6">
    <location>
        <begin position="1"/>
        <end position="104"/>
    </location>
</feature>
<dbReference type="PANTHER" id="PTHR35807:SF1">
    <property type="entry name" value="TRANSCRIPTIONAL REGULATOR REDD"/>
    <property type="match status" value="1"/>
</dbReference>
<dbReference type="PROSITE" id="PS51755">
    <property type="entry name" value="OMPR_PHOB"/>
    <property type="match status" value="1"/>
</dbReference>
<evidence type="ECO:0000256" key="1">
    <source>
        <dbReference type="ARBA" id="ARBA00005820"/>
    </source>
</evidence>
<comment type="caution">
    <text evidence="7">The sequence shown here is derived from an EMBL/GenBank/DDBJ whole genome shotgun (WGS) entry which is preliminary data.</text>
</comment>
<dbReference type="InterPro" id="IPR051677">
    <property type="entry name" value="AfsR-DnrI-RedD_regulator"/>
</dbReference>
<dbReference type="SUPFAM" id="SSF46894">
    <property type="entry name" value="C-terminal effector domain of the bipartite response regulators"/>
    <property type="match status" value="1"/>
</dbReference>
<dbReference type="PRINTS" id="PR00364">
    <property type="entry name" value="DISEASERSIST"/>
</dbReference>
<dbReference type="Gene3D" id="1.10.10.10">
    <property type="entry name" value="Winged helix-like DNA-binding domain superfamily/Winged helix DNA-binding domain"/>
    <property type="match status" value="1"/>
</dbReference>
<dbReference type="InterPro" id="IPR011990">
    <property type="entry name" value="TPR-like_helical_dom_sf"/>
</dbReference>
<dbReference type="Pfam" id="PF00931">
    <property type="entry name" value="NB-ARC"/>
    <property type="match status" value="1"/>
</dbReference>
<evidence type="ECO:0000256" key="2">
    <source>
        <dbReference type="ARBA" id="ARBA00023015"/>
    </source>
</evidence>
<dbReference type="SMART" id="SM01043">
    <property type="entry name" value="BTAD"/>
    <property type="match status" value="1"/>
</dbReference>
<evidence type="ECO:0000256" key="4">
    <source>
        <dbReference type="ARBA" id="ARBA00023163"/>
    </source>
</evidence>
<gene>
    <name evidence="7" type="ORF">ACFSYJ_32945</name>
</gene>
<evidence type="ECO:0000256" key="5">
    <source>
        <dbReference type="PROSITE-ProRule" id="PRU01091"/>
    </source>
</evidence>
<organism evidence="7 8">
    <name type="scientific">Amycolatopsis samaneae</name>
    <dbReference type="NCBI Taxonomy" id="664691"/>
    <lineage>
        <taxon>Bacteria</taxon>
        <taxon>Bacillati</taxon>
        <taxon>Actinomycetota</taxon>
        <taxon>Actinomycetes</taxon>
        <taxon>Pseudonocardiales</taxon>
        <taxon>Pseudonocardiaceae</taxon>
        <taxon>Amycolatopsis</taxon>
    </lineage>
</organism>
<keyword evidence="4" id="KW-0804">Transcription</keyword>
<reference evidence="8" key="1">
    <citation type="journal article" date="2019" name="Int. J. Syst. Evol. Microbiol.">
        <title>The Global Catalogue of Microorganisms (GCM) 10K type strain sequencing project: providing services to taxonomists for standard genome sequencing and annotation.</title>
        <authorList>
            <consortium name="The Broad Institute Genomics Platform"/>
            <consortium name="The Broad Institute Genome Sequencing Center for Infectious Disease"/>
            <person name="Wu L."/>
            <person name="Ma J."/>
        </authorList>
    </citation>
    <scope>NUCLEOTIDE SEQUENCE [LARGE SCALE GENOMIC DNA]</scope>
    <source>
        <strain evidence="8">CGMCC 4.7643</strain>
    </source>
</reference>
<dbReference type="InterPro" id="IPR036388">
    <property type="entry name" value="WH-like_DNA-bd_sf"/>
</dbReference>
<dbReference type="SUPFAM" id="SSF52540">
    <property type="entry name" value="P-loop containing nucleoside triphosphate hydrolases"/>
    <property type="match status" value="1"/>
</dbReference>
<keyword evidence="8" id="KW-1185">Reference proteome</keyword>
<accession>A0ABW5GRH0</accession>
<dbReference type="SUPFAM" id="SSF48452">
    <property type="entry name" value="TPR-like"/>
    <property type="match status" value="2"/>
</dbReference>
<dbReference type="Gene3D" id="3.40.50.300">
    <property type="entry name" value="P-loop containing nucleotide triphosphate hydrolases"/>
    <property type="match status" value="1"/>
</dbReference>
<dbReference type="InterPro" id="IPR005158">
    <property type="entry name" value="BTAD"/>
</dbReference>
<dbReference type="PANTHER" id="PTHR35807">
    <property type="entry name" value="TRANSCRIPTIONAL REGULATOR REDD-RELATED"/>
    <property type="match status" value="1"/>
</dbReference>